<protein>
    <recommendedName>
        <fullName evidence="3">Glycosyl hydrolase family 13 catalytic domain-containing protein</fullName>
    </recommendedName>
</protein>
<dbReference type="PANTHER" id="PTHR10357:SF179">
    <property type="entry name" value="NEUTRAL AND BASIC AMINO ACID TRANSPORT PROTEIN RBAT"/>
    <property type="match status" value="1"/>
</dbReference>
<dbReference type="Proteomes" id="UP000663452">
    <property type="component" value="Chromosome"/>
</dbReference>
<evidence type="ECO:0000259" key="3">
    <source>
        <dbReference type="Pfam" id="PF00128"/>
    </source>
</evidence>
<reference evidence="4 5" key="1">
    <citation type="submission" date="2021-02" db="EMBL/GenBank/DDBJ databases">
        <title>Paenibacillus tianjinensis sp. nov.</title>
        <authorList>
            <person name="Liu H."/>
        </authorList>
    </citation>
    <scope>NUCLEOTIDE SEQUENCE [LARGE SCALE GENOMIC DNA]</scope>
    <source>
        <strain evidence="4 5">TB2019</strain>
    </source>
</reference>
<evidence type="ECO:0000313" key="5">
    <source>
        <dbReference type="Proteomes" id="UP000663452"/>
    </source>
</evidence>
<accession>A0ABX7LF51</accession>
<organism evidence="4 5">
    <name type="scientific">Paenibacillus tianjinensis</name>
    <dbReference type="NCBI Taxonomy" id="2810347"/>
    <lineage>
        <taxon>Bacteria</taxon>
        <taxon>Bacillati</taxon>
        <taxon>Bacillota</taxon>
        <taxon>Bacilli</taxon>
        <taxon>Bacillales</taxon>
        <taxon>Paenibacillaceae</taxon>
        <taxon>Paenibacillus</taxon>
    </lineage>
</organism>
<dbReference type="Gene3D" id="3.20.20.80">
    <property type="entry name" value="Glycosidases"/>
    <property type="match status" value="1"/>
</dbReference>
<dbReference type="Pfam" id="PF00128">
    <property type="entry name" value="Alpha-amylase"/>
    <property type="match status" value="1"/>
</dbReference>
<dbReference type="InterPro" id="IPR006047">
    <property type="entry name" value="GH13_cat_dom"/>
</dbReference>
<dbReference type="RefSeq" id="WP_206103166.1">
    <property type="nucleotide sequence ID" value="NZ_CP070969.1"/>
</dbReference>
<dbReference type="SUPFAM" id="SSF51445">
    <property type="entry name" value="(Trans)glycosidases"/>
    <property type="match status" value="1"/>
</dbReference>
<gene>
    <name evidence="4" type="ORF">JRJ22_02955</name>
</gene>
<comment type="similarity">
    <text evidence="1">Belongs to the glycosyl hydrolase 13 family.</text>
</comment>
<feature type="domain" description="Glycosyl hydrolase family 13 catalytic" evidence="3">
    <location>
        <begin position="1"/>
        <end position="108"/>
    </location>
</feature>
<keyword evidence="5" id="KW-1185">Reference proteome</keyword>
<proteinExistence type="inferred from homology"/>
<evidence type="ECO:0000313" key="4">
    <source>
        <dbReference type="EMBL" id="QSF45634.1"/>
    </source>
</evidence>
<name>A0ABX7LF51_9BACL</name>
<dbReference type="EMBL" id="CP070969">
    <property type="protein sequence ID" value="QSF45634.1"/>
    <property type="molecule type" value="Genomic_DNA"/>
</dbReference>
<keyword evidence="2" id="KW-0326">Glycosidase</keyword>
<dbReference type="Gene3D" id="3.90.400.10">
    <property type="entry name" value="Oligo-1,6-glucosidase, Domain 2"/>
    <property type="match status" value="1"/>
</dbReference>
<dbReference type="InterPro" id="IPR045857">
    <property type="entry name" value="O16G_dom_2"/>
</dbReference>
<sequence>MKVTIDLALNHTSSQHAWFQEASKDKNSPYRDYYIWADSNTDLNEKGPWGQQVWYETYPGSGDFYYSLFIDSMPDLNFDNPKVREEMVSVGMYWLNQGTDGLCLNPAAMHIYEEVDNNAAWWEEFKQDLIQNPFQ</sequence>
<dbReference type="PANTHER" id="PTHR10357">
    <property type="entry name" value="ALPHA-AMYLASE FAMILY MEMBER"/>
    <property type="match status" value="1"/>
</dbReference>
<dbReference type="InterPro" id="IPR017853">
    <property type="entry name" value="GH"/>
</dbReference>
<evidence type="ECO:0000256" key="2">
    <source>
        <dbReference type="ARBA" id="ARBA00023295"/>
    </source>
</evidence>
<keyword evidence="2" id="KW-0378">Hydrolase</keyword>
<evidence type="ECO:0000256" key="1">
    <source>
        <dbReference type="ARBA" id="ARBA00008061"/>
    </source>
</evidence>